<feature type="domain" description="Dienelactone hydrolase" evidence="1">
    <location>
        <begin position="20"/>
        <end position="240"/>
    </location>
</feature>
<dbReference type="InterPro" id="IPR051049">
    <property type="entry name" value="Dienelactone_hydrolase-like"/>
</dbReference>
<sequence length="244" mass="25850">MIEIAFPGGSAEGYVSGESGPGVLLFQDAIGLRPQIERMADRIASWGYVVLAPHVFWRDGRAADLAPTVDLRDPASRDAFFASGVGERMARLTPDVLQADGDVWLETLHGLPGVSGTAIGATGYCFGGRIALHLAASRPDDIAAIGMFHTGGIVTEEAGSPHTEVPRIRAAVLAGHADNDGSNTPGQIAAFDAALAAAGVDHRTAVYPNALHGYTMSDTAAYQEEAAERHFRELRELFDRTLKQ</sequence>
<dbReference type="GO" id="GO:0016787">
    <property type="term" value="F:hydrolase activity"/>
    <property type="evidence" value="ECO:0007669"/>
    <property type="project" value="UniProtKB-KW"/>
</dbReference>
<dbReference type="EMBL" id="JAAXOO010000005">
    <property type="protein sequence ID" value="NKY35521.1"/>
    <property type="molecule type" value="Genomic_DNA"/>
</dbReference>
<evidence type="ECO:0000313" key="3">
    <source>
        <dbReference type="Proteomes" id="UP000565715"/>
    </source>
</evidence>
<gene>
    <name evidence="2" type="ORF">HGA13_20960</name>
</gene>
<name>A0A846XGM6_9NOCA</name>
<dbReference type="InterPro" id="IPR029058">
    <property type="entry name" value="AB_hydrolase_fold"/>
</dbReference>
<comment type="caution">
    <text evidence="2">The sequence shown here is derived from an EMBL/GenBank/DDBJ whole genome shotgun (WGS) entry which is preliminary data.</text>
</comment>
<dbReference type="PANTHER" id="PTHR46623">
    <property type="entry name" value="CARBOXYMETHYLENEBUTENOLIDASE-RELATED"/>
    <property type="match status" value="1"/>
</dbReference>
<evidence type="ECO:0000313" key="2">
    <source>
        <dbReference type="EMBL" id="NKY35521.1"/>
    </source>
</evidence>
<proteinExistence type="predicted"/>
<reference evidence="2 3" key="1">
    <citation type="submission" date="2020-04" db="EMBL/GenBank/DDBJ databases">
        <title>MicrobeNet Type strains.</title>
        <authorList>
            <person name="Nicholson A.C."/>
        </authorList>
    </citation>
    <scope>NUCLEOTIDE SEQUENCE [LARGE SCALE GENOMIC DNA]</scope>
    <source>
        <strain evidence="2 3">DSM 45078</strain>
    </source>
</reference>
<dbReference type="AlphaFoldDB" id="A0A846XGM6"/>
<keyword evidence="2" id="KW-0378">Hydrolase</keyword>
<dbReference type="PANTHER" id="PTHR46623:SF10">
    <property type="entry name" value="CARBOXYMETHYLENEBUTENOLIDASE HOMOLOG"/>
    <property type="match status" value="1"/>
</dbReference>
<evidence type="ECO:0000259" key="1">
    <source>
        <dbReference type="Pfam" id="PF01738"/>
    </source>
</evidence>
<protein>
    <submittedName>
        <fullName evidence="2">Dienelactone hydrolase family protein</fullName>
    </submittedName>
</protein>
<dbReference type="InterPro" id="IPR002925">
    <property type="entry name" value="Dienelactn_hydro"/>
</dbReference>
<dbReference type="RefSeq" id="WP_068042260.1">
    <property type="nucleotide sequence ID" value="NZ_JAAXOO010000005.1"/>
</dbReference>
<dbReference type="Proteomes" id="UP000565715">
    <property type="component" value="Unassembled WGS sequence"/>
</dbReference>
<dbReference type="SUPFAM" id="SSF53474">
    <property type="entry name" value="alpha/beta-Hydrolases"/>
    <property type="match status" value="1"/>
</dbReference>
<organism evidence="2 3">
    <name type="scientific">Nocardia speluncae</name>
    <dbReference type="NCBI Taxonomy" id="419477"/>
    <lineage>
        <taxon>Bacteria</taxon>
        <taxon>Bacillati</taxon>
        <taxon>Actinomycetota</taxon>
        <taxon>Actinomycetes</taxon>
        <taxon>Mycobacteriales</taxon>
        <taxon>Nocardiaceae</taxon>
        <taxon>Nocardia</taxon>
    </lineage>
</organism>
<dbReference type="Pfam" id="PF01738">
    <property type="entry name" value="DLH"/>
    <property type="match status" value="1"/>
</dbReference>
<accession>A0A846XGM6</accession>
<keyword evidence="3" id="KW-1185">Reference proteome</keyword>
<dbReference type="Gene3D" id="3.40.50.1820">
    <property type="entry name" value="alpha/beta hydrolase"/>
    <property type="match status" value="1"/>
</dbReference>